<dbReference type="RefSeq" id="WP_377582208.1">
    <property type="nucleotide sequence ID" value="NZ_JBHTKA010000008.1"/>
</dbReference>
<keyword evidence="4" id="KW-1185">Reference proteome</keyword>
<evidence type="ECO:0000259" key="2">
    <source>
        <dbReference type="PROSITE" id="PS51704"/>
    </source>
</evidence>
<dbReference type="SUPFAM" id="SSF51695">
    <property type="entry name" value="PLC-like phosphodiesterases"/>
    <property type="match status" value="1"/>
</dbReference>
<dbReference type="PROSITE" id="PS51704">
    <property type="entry name" value="GP_PDE"/>
    <property type="match status" value="1"/>
</dbReference>
<dbReference type="Pfam" id="PF03009">
    <property type="entry name" value="GDPD"/>
    <property type="match status" value="1"/>
</dbReference>
<dbReference type="Gene3D" id="3.20.20.190">
    <property type="entry name" value="Phosphatidylinositol (PI) phosphodiesterase"/>
    <property type="match status" value="1"/>
</dbReference>
<dbReference type="InterPro" id="IPR030395">
    <property type="entry name" value="GP_PDE_dom"/>
</dbReference>
<evidence type="ECO:0000256" key="1">
    <source>
        <dbReference type="SAM" id="SignalP"/>
    </source>
</evidence>
<organism evidence="3 4">
    <name type="scientific">Ohtaekwangia kribbensis</name>
    <dbReference type="NCBI Taxonomy" id="688913"/>
    <lineage>
        <taxon>Bacteria</taxon>
        <taxon>Pseudomonadati</taxon>
        <taxon>Bacteroidota</taxon>
        <taxon>Cytophagia</taxon>
        <taxon>Cytophagales</taxon>
        <taxon>Fulvivirgaceae</taxon>
        <taxon>Ohtaekwangia</taxon>
    </lineage>
</organism>
<keyword evidence="1" id="KW-0732">Signal</keyword>
<evidence type="ECO:0000313" key="3">
    <source>
        <dbReference type="EMBL" id="MFD1001811.1"/>
    </source>
</evidence>
<accession>A0ABW3K898</accession>
<evidence type="ECO:0000313" key="4">
    <source>
        <dbReference type="Proteomes" id="UP001597112"/>
    </source>
</evidence>
<dbReference type="PANTHER" id="PTHR46211:SF14">
    <property type="entry name" value="GLYCEROPHOSPHODIESTER PHOSPHODIESTERASE"/>
    <property type="match status" value="1"/>
</dbReference>
<feature type="chain" id="PRO_5047305086" evidence="1">
    <location>
        <begin position="19"/>
        <end position="304"/>
    </location>
</feature>
<dbReference type="EMBL" id="JBHTKA010000008">
    <property type="protein sequence ID" value="MFD1001811.1"/>
    <property type="molecule type" value="Genomic_DNA"/>
</dbReference>
<name>A0ABW3K898_9BACT</name>
<proteinExistence type="predicted"/>
<dbReference type="Proteomes" id="UP001597112">
    <property type="component" value="Unassembled WGS sequence"/>
</dbReference>
<comment type="caution">
    <text evidence="3">The sequence shown here is derived from an EMBL/GenBank/DDBJ whole genome shotgun (WGS) entry which is preliminary data.</text>
</comment>
<dbReference type="PANTHER" id="PTHR46211">
    <property type="entry name" value="GLYCEROPHOSPHORYL DIESTER PHOSPHODIESTERASE"/>
    <property type="match status" value="1"/>
</dbReference>
<dbReference type="InterPro" id="IPR017946">
    <property type="entry name" value="PLC-like_Pdiesterase_TIM-brl"/>
</dbReference>
<dbReference type="CDD" id="cd08567">
    <property type="entry name" value="GDPD_SpGDE_like"/>
    <property type="match status" value="1"/>
</dbReference>
<feature type="domain" description="GP-PDE" evidence="2">
    <location>
        <begin position="25"/>
        <end position="294"/>
    </location>
</feature>
<protein>
    <submittedName>
        <fullName evidence="3">Glycerophosphodiester phosphodiesterase</fullName>
    </submittedName>
</protein>
<sequence>MVKYIVLLFASVSVTCSAQIYMPKFEVQGHRGARGLKPENTIPAFITALDSGVMTLEMDVVITKDKQVILSHEPFMSSAICLDTTGRPITEKEEKKYNIYEMTYAEVGKYDCGSRGNEKFPEQQKIALSKPLLREVIIAVEDHIKSATQYEVDYNIEIKSSPDGDKKFHPTVEEYSDLVYGVINEYLPLERVVIQSFDFRVLKYWRKKYPHVRLAALVENIKSIEANLKDLGFNPSIYSPYYKLLSKDKVTLLHKRKIRVIPWTVNDEKEMLALKGMGVDGFITDYPDRARRYKMTLNMNVQKK</sequence>
<reference evidence="4" key="1">
    <citation type="journal article" date="2019" name="Int. J. Syst. Evol. Microbiol.">
        <title>The Global Catalogue of Microorganisms (GCM) 10K type strain sequencing project: providing services to taxonomists for standard genome sequencing and annotation.</title>
        <authorList>
            <consortium name="The Broad Institute Genomics Platform"/>
            <consortium name="The Broad Institute Genome Sequencing Center for Infectious Disease"/>
            <person name="Wu L."/>
            <person name="Ma J."/>
        </authorList>
    </citation>
    <scope>NUCLEOTIDE SEQUENCE [LARGE SCALE GENOMIC DNA]</scope>
    <source>
        <strain evidence="4">CCUG 58938</strain>
    </source>
</reference>
<feature type="signal peptide" evidence="1">
    <location>
        <begin position="1"/>
        <end position="18"/>
    </location>
</feature>
<gene>
    <name evidence="3" type="ORF">ACFQ21_20975</name>
</gene>